<evidence type="ECO:0000259" key="6">
    <source>
        <dbReference type="Pfam" id="PF07980"/>
    </source>
</evidence>
<evidence type="ECO:0000259" key="7">
    <source>
        <dbReference type="Pfam" id="PF14322"/>
    </source>
</evidence>
<name>A0A372NMP9_9SPHI</name>
<dbReference type="Pfam" id="PF07980">
    <property type="entry name" value="SusD_RagB"/>
    <property type="match status" value="1"/>
</dbReference>
<dbReference type="PROSITE" id="PS51257">
    <property type="entry name" value="PROKAR_LIPOPROTEIN"/>
    <property type="match status" value="1"/>
</dbReference>
<dbReference type="RefSeq" id="WP_117393646.1">
    <property type="nucleotide sequence ID" value="NZ_QWDC01000004.1"/>
</dbReference>
<dbReference type="CDD" id="cd08977">
    <property type="entry name" value="SusD"/>
    <property type="match status" value="1"/>
</dbReference>
<evidence type="ECO:0000256" key="2">
    <source>
        <dbReference type="ARBA" id="ARBA00006275"/>
    </source>
</evidence>
<evidence type="ECO:0000256" key="4">
    <source>
        <dbReference type="ARBA" id="ARBA00023136"/>
    </source>
</evidence>
<evidence type="ECO:0000256" key="3">
    <source>
        <dbReference type="ARBA" id="ARBA00022729"/>
    </source>
</evidence>
<reference evidence="8 9" key="1">
    <citation type="submission" date="2018-08" db="EMBL/GenBank/DDBJ databases">
        <title>Mucilaginibacter sp. MYSH2.</title>
        <authorList>
            <person name="Seo T."/>
        </authorList>
    </citation>
    <scope>NUCLEOTIDE SEQUENCE [LARGE SCALE GENOMIC DNA]</scope>
    <source>
        <strain evidence="8 9">MYSH2</strain>
    </source>
</reference>
<feature type="domain" description="RagB/SusD" evidence="6">
    <location>
        <begin position="375"/>
        <end position="524"/>
    </location>
</feature>
<protein>
    <submittedName>
        <fullName evidence="8">RagB/SusD family nutrient uptake outer membrane protein</fullName>
    </submittedName>
</protein>
<dbReference type="InterPro" id="IPR012944">
    <property type="entry name" value="SusD_RagB_dom"/>
</dbReference>
<dbReference type="InterPro" id="IPR033985">
    <property type="entry name" value="SusD-like_N"/>
</dbReference>
<dbReference type="Proteomes" id="UP000264217">
    <property type="component" value="Unassembled WGS sequence"/>
</dbReference>
<sequence length="526" mass="58410">MLTKNYRKIICVVTVGLYSSISSCKKLVEIDRPENTVTQEVAYSSNALATQAVVGLYSKLMSGDGTPNFANGTTSLYAALSADELLGYTGTGSPIDYQFSSGNIQSDNSIPEEQIWKIAYQLIYNCNAAVEQLSGPATPALDAATRKQLTGEAKFLRAFSYFYLVNFFGDVPLVLTTDFNQTKLLARSPQEQVYEQMVRDLSEAAQSLPDNYTFVSSKSDRVRANKWAATALLARVYLYRKDFGNALKESSSVIGNTQLFTLSADLSKVFDANNREAILQWQQNKETPPIYNATWDGKNFLPVFSWKEIVGDNPADEALYLSDVNLYESISTLCLPNYYFTPELLSAFENGDARLKAWATYLPSPTIAPYTGASFYYPRKYRLSIFSPTDEPPQYYMVLRLAEQYLIRAEAKAQLGDLNGALADLNIIRSRARAQATNAVPDPLPSLSAGLSQTNVLAAVAHERQTELFAEWGHRFFDLKRTGKANDVLGALKGKQPWNASKLLYPIPAREISTNPNIVQNPGYSF</sequence>
<evidence type="ECO:0000256" key="5">
    <source>
        <dbReference type="ARBA" id="ARBA00023237"/>
    </source>
</evidence>
<feature type="domain" description="SusD-like N-terminal" evidence="7">
    <location>
        <begin position="104"/>
        <end position="238"/>
    </location>
</feature>
<accession>A0A372NMP9</accession>
<keyword evidence="9" id="KW-1185">Reference proteome</keyword>
<comment type="caution">
    <text evidence="8">The sequence shown here is derived from an EMBL/GenBank/DDBJ whole genome shotgun (WGS) entry which is preliminary data.</text>
</comment>
<dbReference type="InterPro" id="IPR011990">
    <property type="entry name" value="TPR-like_helical_dom_sf"/>
</dbReference>
<comment type="subcellular location">
    <subcellularLocation>
        <location evidence="1">Cell outer membrane</location>
    </subcellularLocation>
</comment>
<dbReference type="OrthoDB" id="621570at2"/>
<gene>
    <name evidence="8" type="ORF">D0C36_20760</name>
</gene>
<dbReference type="SUPFAM" id="SSF48452">
    <property type="entry name" value="TPR-like"/>
    <property type="match status" value="1"/>
</dbReference>
<evidence type="ECO:0000313" key="8">
    <source>
        <dbReference type="EMBL" id="RFZ90232.1"/>
    </source>
</evidence>
<proteinExistence type="inferred from homology"/>
<keyword evidence="5" id="KW-0998">Cell outer membrane</keyword>
<organism evidence="8 9">
    <name type="scientific">Mucilaginibacter conchicola</name>
    <dbReference type="NCBI Taxonomy" id="2303333"/>
    <lineage>
        <taxon>Bacteria</taxon>
        <taxon>Pseudomonadati</taxon>
        <taxon>Bacteroidota</taxon>
        <taxon>Sphingobacteriia</taxon>
        <taxon>Sphingobacteriales</taxon>
        <taxon>Sphingobacteriaceae</taxon>
        <taxon>Mucilaginibacter</taxon>
    </lineage>
</organism>
<dbReference type="Gene3D" id="1.25.40.390">
    <property type="match status" value="1"/>
</dbReference>
<comment type="similarity">
    <text evidence="2">Belongs to the SusD family.</text>
</comment>
<keyword evidence="4" id="KW-0472">Membrane</keyword>
<dbReference type="Pfam" id="PF14322">
    <property type="entry name" value="SusD-like_3"/>
    <property type="match status" value="1"/>
</dbReference>
<dbReference type="EMBL" id="QWDC01000004">
    <property type="protein sequence ID" value="RFZ90232.1"/>
    <property type="molecule type" value="Genomic_DNA"/>
</dbReference>
<keyword evidence="3" id="KW-0732">Signal</keyword>
<dbReference type="GO" id="GO:0009279">
    <property type="term" value="C:cell outer membrane"/>
    <property type="evidence" value="ECO:0007669"/>
    <property type="project" value="UniProtKB-SubCell"/>
</dbReference>
<evidence type="ECO:0000256" key="1">
    <source>
        <dbReference type="ARBA" id="ARBA00004442"/>
    </source>
</evidence>
<dbReference type="AlphaFoldDB" id="A0A372NMP9"/>
<evidence type="ECO:0000313" key="9">
    <source>
        <dbReference type="Proteomes" id="UP000264217"/>
    </source>
</evidence>